<gene>
    <name evidence="2" type="ORF">GRF29_8g1675465</name>
</gene>
<dbReference type="Proteomes" id="UP001280581">
    <property type="component" value="Unassembled WGS sequence"/>
</dbReference>
<reference evidence="2 3" key="1">
    <citation type="submission" date="2021-02" db="EMBL/GenBank/DDBJ databases">
        <title>Genome assembly of Pseudopithomyces chartarum.</title>
        <authorList>
            <person name="Jauregui R."/>
            <person name="Singh J."/>
            <person name="Voisey C."/>
        </authorList>
    </citation>
    <scope>NUCLEOTIDE SEQUENCE [LARGE SCALE GENOMIC DNA]</scope>
    <source>
        <strain evidence="2 3">AGR01</strain>
    </source>
</reference>
<accession>A0AAN6M6P2</accession>
<organism evidence="2 3">
    <name type="scientific">Pseudopithomyces chartarum</name>
    <dbReference type="NCBI Taxonomy" id="1892770"/>
    <lineage>
        <taxon>Eukaryota</taxon>
        <taxon>Fungi</taxon>
        <taxon>Dikarya</taxon>
        <taxon>Ascomycota</taxon>
        <taxon>Pezizomycotina</taxon>
        <taxon>Dothideomycetes</taxon>
        <taxon>Pleosporomycetidae</taxon>
        <taxon>Pleosporales</taxon>
        <taxon>Massarineae</taxon>
        <taxon>Didymosphaeriaceae</taxon>
        <taxon>Pseudopithomyces</taxon>
    </lineage>
</organism>
<feature type="signal peptide" evidence="1">
    <location>
        <begin position="1"/>
        <end position="19"/>
    </location>
</feature>
<protein>
    <submittedName>
        <fullName evidence="2">Uncharacterized protein</fullName>
    </submittedName>
</protein>
<feature type="chain" id="PRO_5042883087" evidence="1">
    <location>
        <begin position="20"/>
        <end position="290"/>
    </location>
</feature>
<proteinExistence type="predicted"/>
<dbReference type="EMBL" id="WVTA01000002">
    <property type="protein sequence ID" value="KAK3215952.1"/>
    <property type="molecule type" value="Genomic_DNA"/>
</dbReference>
<evidence type="ECO:0000313" key="3">
    <source>
        <dbReference type="Proteomes" id="UP001280581"/>
    </source>
</evidence>
<comment type="caution">
    <text evidence="2">The sequence shown here is derived from an EMBL/GenBank/DDBJ whole genome shotgun (WGS) entry which is preliminary data.</text>
</comment>
<evidence type="ECO:0000256" key="1">
    <source>
        <dbReference type="SAM" id="SignalP"/>
    </source>
</evidence>
<dbReference type="AlphaFoldDB" id="A0AAN6M6P2"/>
<sequence length="290" mass="31695">MRSSVAFFITATITSIAAATPLDRRYEQCSVGQQWHICGDGWKGCCSISPCRGANLGSKCPDPRRIDDTIPAIPTTTYSSIPTTPTPSAAGCPDKDTEWMTNCNEDNSNCNWNATFYSVKTGNESFAESHTDTFYVTKEQGSKGKRRDVIAVYKDLPSTVTKCTVSWYKPTKNMFYGTFPNRDGAIDISTLDTGDKTFMEAVGEDVVNYGNTKDLIAKKEFRGVLDLGNWGFSDAMMLNGKEFDCSGGELVLHLALNVEAEASVVANQVAELGGISNGFVQRAGWVIRFK</sequence>
<keyword evidence="1" id="KW-0732">Signal</keyword>
<name>A0AAN6M6P2_9PLEO</name>
<keyword evidence="3" id="KW-1185">Reference proteome</keyword>
<evidence type="ECO:0000313" key="2">
    <source>
        <dbReference type="EMBL" id="KAK3215952.1"/>
    </source>
</evidence>